<accession>A0ABV4KC48</accession>
<proteinExistence type="inferred from homology"/>
<dbReference type="Proteomes" id="UP001568894">
    <property type="component" value="Unassembled WGS sequence"/>
</dbReference>
<comment type="caution">
    <text evidence="3">The sequence shown here is derived from an EMBL/GenBank/DDBJ whole genome shotgun (WGS) entry which is preliminary data.</text>
</comment>
<dbReference type="InterPro" id="IPR023393">
    <property type="entry name" value="START-like_dom_sf"/>
</dbReference>
<dbReference type="SUPFAM" id="SSF55961">
    <property type="entry name" value="Bet v1-like"/>
    <property type="match status" value="1"/>
</dbReference>
<dbReference type="Gene3D" id="3.30.530.20">
    <property type="match status" value="1"/>
</dbReference>
<evidence type="ECO:0000313" key="4">
    <source>
        <dbReference type="Proteomes" id="UP001568894"/>
    </source>
</evidence>
<protein>
    <submittedName>
        <fullName evidence="3">SRPBCC family protein</fullName>
    </submittedName>
</protein>
<evidence type="ECO:0000256" key="1">
    <source>
        <dbReference type="ARBA" id="ARBA00006817"/>
    </source>
</evidence>
<dbReference type="EMBL" id="JASMRN010000002">
    <property type="protein sequence ID" value="MEZ7514038.1"/>
    <property type="molecule type" value="Genomic_DNA"/>
</dbReference>
<dbReference type="CDD" id="cd08901">
    <property type="entry name" value="SRPBCC_CalC_Aha1-like_8"/>
    <property type="match status" value="1"/>
</dbReference>
<dbReference type="RefSeq" id="WP_371567544.1">
    <property type="nucleotide sequence ID" value="NZ_JASMRN010000002.1"/>
</dbReference>
<comment type="similarity">
    <text evidence="1">Belongs to the AHA1 family.</text>
</comment>
<feature type="domain" description="Activator of Hsp90 ATPase homologue 1/2-like C-terminal" evidence="2">
    <location>
        <begin position="18"/>
        <end position="138"/>
    </location>
</feature>
<organism evidence="3 4">
    <name type="scientific">Flavobacterium frigidarium</name>
    <dbReference type="NCBI Taxonomy" id="99286"/>
    <lineage>
        <taxon>Bacteria</taxon>
        <taxon>Pseudomonadati</taxon>
        <taxon>Bacteroidota</taxon>
        <taxon>Flavobacteriia</taxon>
        <taxon>Flavobacteriales</taxon>
        <taxon>Flavobacteriaceae</taxon>
        <taxon>Flavobacterium</taxon>
    </lineage>
</organism>
<sequence>MTIENSTYAEAAMLINKPVAAVFQAFISPEITTHFWFTKSSGNLEEGKSVTWTWEMYGNHSVTIKVLTIKENESITVQWGDDEENVVAWEFDDLGESKTFVTITFNGITGTKEELCSQIRDTTEGFTLVLAGLKAYLEHNIELNLVADRFPIELTQE</sequence>
<gene>
    <name evidence="3" type="ORF">QO192_01950</name>
</gene>
<reference evidence="3 4" key="1">
    <citation type="submission" date="2023-05" db="EMBL/GenBank/DDBJ databases">
        <title>Adaptations of aquatic viruses from atmosphere-close ecosystems of the Central Arctic Ocean.</title>
        <authorList>
            <person name="Rahlff J."/>
            <person name="Holmfeldt K."/>
        </authorList>
    </citation>
    <scope>NUCLEOTIDE SEQUENCE [LARGE SCALE GENOMIC DNA]</scope>
    <source>
        <strain evidence="3 4">Arc14</strain>
    </source>
</reference>
<keyword evidence="4" id="KW-1185">Reference proteome</keyword>
<dbReference type="Pfam" id="PF08327">
    <property type="entry name" value="AHSA1"/>
    <property type="match status" value="1"/>
</dbReference>
<name>A0ABV4KC48_9FLAO</name>
<evidence type="ECO:0000259" key="2">
    <source>
        <dbReference type="Pfam" id="PF08327"/>
    </source>
</evidence>
<dbReference type="InterPro" id="IPR013538">
    <property type="entry name" value="ASHA1/2-like_C"/>
</dbReference>
<evidence type="ECO:0000313" key="3">
    <source>
        <dbReference type="EMBL" id="MEZ7514038.1"/>
    </source>
</evidence>